<gene>
    <name evidence="3" type="ORF">LH29_17120</name>
</gene>
<dbReference type="Proteomes" id="UP000032544">
    <property type="component" value="Unassembled WGS sequence"/>
</dbReference>
<evidence type="ECO:0000313" key="3">
    <source>
        <dbReference type="EMBL" id="KJF43099.1"/>
    </source>
</evidence>
<dbReference type="InterPro" id="IPR055804">
    <property type="entry name" value="DUF7380"/>
</dbReference>
<evidence type="ECO:0000259" key="1">
    <source>
        <dbReference type="Pfam" id="PF13910"/>
    </source>
</evidence>
<reference evidence="3 4" key="1">
    <citation type="submission" date="2014-09" db="EMBL/GenBank/DDBJ databases">
        <title>Draft Genome Sequence of Draconibacterium sp. JN14CK-3.</title>
        <authorList>
            <person name="Dong C."/>
            <person name="Lai Q."/>
            <person name="Shao Z."/>
        </authorList>
    </citation>
    <scope>NUCLEOTIDE SEQUENCE [LARGE SCALE GENOMIC DNA]</scope>
    <source>
        <strain evidence="3 4">JN14CK-3</strain>
    </source>
</reference>
<accession>A0A0D8J8H3</accession>
<evidence type="ECO:0000313" key="4">
    <source>
        <dbReference type="Proteomes" id="UP000032544"/>
    </source>
</evidence>
<keyword evidence="4" id="KW-1185">Reference proteome</keyword>
<evidence type="ECO:0000259" key="2">
    <source>
        <dbReference type="Pfam" id="PF24098"/>
    </source>
</evidence>
<dbReference type="AlphaFoldDB" id="A0A0D8J8H3"/>
<comment type="caution">
    <text evidence="3">The sequence shown here is derived from an EMBL/GenBank/DDBJ whole genome shotgun (WGS) entry which is preliminary data.</text>
</comment>
<dbReference type="EMBL" id="JRHC01000004">
    <property type="protein sequence ID" value="KJF43099.1"/>
    <property type="molecule type" value="Genomic_DNA"/>
</dbReference>
<dbReference type="Pfam" id="PF13910">
    <property type="entry name" value="DUF4209"/>
    <property type="match status" value="1"/>
</dbReference>
<sequence length="594" mass="69722">MILEKYYTDLESITSIDTWDLLKQLKPIEEKIDDEYKDRIKTERKILAFSLNNGDLSPKLSRVDSKGDIKSYPDLDKFTDSEIKYLQERLKSVENPWIKSRYSHALWNITRNNQYAKISIDCYLKNIDTLANDSDNESFHKISIFVECVLFIGEKTKQQIESIKENVLSLLKSNKLPNYIKSHVLEIAMANSLVKPKELEFTLECITDWIEFSSEGSFFSNQTTLNTAIKLSEKVQKSPKVFYKLLAENQDLIINQHPDEKDFIRYTSFGEKAKYYKKAGELEKHEECLKEYTRLKNRFELGHIESKLPEKETQLLNDYLNRKSELILEMPIEGILTYFASGDDLLIKEEVLDKMTEEGFKKSFHQFCSTSTFDINSNHKHASDEEVKENERFRNYTIQFSLFVFPLIIKVFAYGMLKGKISYHSVFNFIQANSWYGQRFPKELNERDIDEKSDWLSLLAPGLHDYFSQIEWAVMMSKDNLQNYVLCVDSLTTKFEGAIRDFIRLQGGTTTTEKRGELQEQLLEELLQNKIITKLFKAEDISLFTYVFTKKGWNIRNNVAHCFYPYSNYSFDKATLVFICLLKLGKYKLTYKEK</sequence>
<feature type="domain" description="DUF4209" evidence="1">
    <location>
        <begin position="496"/>
        <end position="579"/>
    </location>
</feature>
<feature type="domain" description="DUF7380" evidence="2">
    <location>
        <begin position="76"/>
        <end position="133"/>
    </location>
</feature>
<protein>
    <submittedName>
        <fullName evidence="3">Uncharacterized protein</fullName>
    </submittedName>
</protein>
<organism evidence="3 4">
    <name type="scientific">Draconibacterium sediminis</name>
    <dbReference type="NCBI Taxonomy" id="1544798"/>
    <lineage>
        <taxon>Bacteria</taxon>
        <taxon>Pseudomonadati</taxon>
        <taxon>Bacteroidota</taxon>
        <taxon>Bacteroidia</taxon>
        <taxon>Marinilabiliales</taxon>
        <taxon>Prolixibacteraceae</taxon>
        <taxon>Draconibacterium</taxon>
    </lineage>
</organism>
<dbReference type="Pfam" id="PF24098">
    <property type="entry name" value="DUF7380"/>
    <property type="match status" value="1"/>
</dbReference>
<dbReference type="InterPro" id="IPR025209">
    <property type="entry name" value="DUF4209"/>
</dbReference>
<name>A0A0D8J8H3_9BACT</name>
<dbReference type="STRING" id="1544798.LH29_17120"/>
<dbReference type="OrthoDB" id="1123152at2"/>
<dbReference type="RefSeq" id="WP_045031722.1">
    <property type="nucleotide sequence ID" value="NZ_JRHC01000004.1"/>
</dbReference>
<proteinExistence type="predicted"/>